<dbReference type="PANTHER" id="PTHR45813">
    <property type="entry name" value="IG-LIKE DOMAIN-CONTAINING PROTEIN"/>
    <property type="match status" value="1"/>
</dbReference>
<dbReference type="Proteomes" id="UP000314987">
    <property type="component" value="Unassembled WGS sequence"/>
</dbReference>
<proteinExistence type="inferred from homology"/>
<dbReference type="FunFam" id="1.20.1070.10:FF:000058">
    <property type="entry name" value="Adhesion G protein-coupled receptor F5"/>
    <property type="match status" value="1"/>
</dbReference>
<protein>
    <recommendedName>
        <fullName evidence="14">Adhesion G protein-coupled receptor F3</fullName>
    </recommendedName>
</protein>
<evidence type="ECO:0000256" key="1">
    <source>
        <dbReference type="ARBA" id="ARBA00004141"/>
    </source>
</evidence>
<keyword evidence="7" id="KW-0325">Glycoprotein</keyword>
<evidence type="ECO:0000256" key="2">
    <source>
        <dbReference type="ARBA" id="ARBA00007343"/>
    </source>
</evidence>
<feature type="domain" description="GAIN-B" evidence="10">
    <location>
        <begin position="105"/>
        <end position="270"/>
    </location>
</feature>
<reference evidence="12" key="3">
    <citation type="submission" date="2025-09" db="UniProtKB">
        <authorList>
            <consortium name="Ensembl"/>
        </authorList>
    </citation>
    <scope>IDENTIFICATION</scope>
</reference>
<keyword evidence="5 8" id="KW-0472">Membrane</keyword>
<feature type="transmembrane region" description="Helical" evidence="8">
    <location>
        <begin position="386"/>
        <end position="411"/>
    </location>
</feature>
<feature type="transmembrane region" description="Helical" evidence="8">
    <location>
        <begin position="277"/>
        <end position="300"/>
    </location>
</feature>
<dbReference type="STRING" id="29139.ENSVURP00010000532"/>
<evidence type="ECO:0000259" key="11">
    <source>
        <dbReference type="PROSITE" id="PS50261"/>
    </source>
</evidence>
<comment type="subcellular location">
    <subcellularLocation>
        <location evidence="1">Membrane</location>
        <topology evidence="1">Multi-pass membrane protein</topology>
    </subcellularLocation>
</comment>
<dbReference type="Pfam" id="PF00002">
    <property type="entry name" value="7tm_2"/>
    <property type="match status" value="1"/>
</dbReference>
<dbReference type="GO" id="GO:0016020">
    <property type="term" value="C:membrane"/>
    <property type="evidence" value="ECO:0007669"/>
    <property type="project" value="UniProtKB-SubCell"/>
</dbReference>
<sequence length="565" mass="61676">MPCVACWIADFLLHTSALLSLLLIFSGESDPSKVAHSWRSPWALSPIGADLSVEWLQDFLMATNDLLELDPNTIWAPAQAGVPSVSSAILQTVESLGRSLCSSDHPFYLTLPNVQLQTQLLGPMTPEDYSVSFTHTPIRVKIPHHALAQLAWKTGRVSITSMVLNKLGHILPMNYGQGLRDLLYTTPDLVFSNSIKDGNQTVTKVEIIMDFGGTEGTPTCVFWDHNLFQGAGAWSKEGCEARAGDISSTTQCVCLHLTSFSVLMSRHSVPDNLTLTLLSQVGLGASILSLLLCLGVYRVVWRAIVRNKISYFRHVALLNVVLCLLAADTLFLGTLLVSLGPHSPLCLAATFLCHFFYLAAFFWMLAQALVLAHQLLFVFHQLSKHYVLPIMFVLGYLCPLGFAGTTLGLYLPQGQYLQENACWLDGKGGAIYTFVGPVIGIVGVNGLVLVMAVVKLLRPSLSEGPQIEKRQALLGVIKALFILMPIFGLTWVLGLATLMDGGSKIPHYLFTVLNTSQGIFILLFGCLMDKKVQEALLKHFCCILPAVSSVFLQATNGVNDLESSK</sequence>
<reference evidence="13" key="1">
    <citation type="submission" date="2018-12" db="EMBL/GenBank/DDBJ databases">
        <authorList>
            <person name="Yazar S."/>
        </authorList>
    </citation>
    <scope>NUCLEOTIDE SEQUENCE [LARGE SCALE GENOMIC DNA]</scope>
</reference>
<dbReference type="AlphaFoldDB" id="A0A4X2JTW5"/>
<dbReference type="PROSITE" id="PS50221">
    <property type="entry name" value="GAIN_B"/>
    <property type="match status" value="1"/>
</dbReference>
<dbReference type="SMART" id="SM00303">
    <property type="entry name" value="GPS"/>
    <property type="match status" value="1"/>
</dbReference>
<feature type="domain" description="G-protein coupled receptors family 2 profile 2" evidence="11">
    <location>
        <begin position="275"/>
        <end position="529"/>
    </location>
</feature>
<evidence type="ECO:0000256" key="4">
    <source>
        <dbReference type="ARBA" id="ARBA00022989"/>
    </source>
</evidence>
<dbReference type="OMA" id="AIIWHRV"/>
<evidence type="ECO:0008006" key="14">
    <source>
        <dbReference type="Google" id="ProtNLM"/>
    </source>
</evidence>
<feature type="transmembrane region" description="Helical" evidence="8">
    <location>
        <begin position="431"/>
        <end position="454"/>
    </location>
</feature>
<dbReference type="InterPro" id="IPR000203">
    <property type="entry name" value="GPS"/>
</dbReference>
<dbReference type="PROSITE" id="PS50261">
    <property type="entry name" value="G_PROTEIN_RECEP_F2_4"/>
    <property type="match status" value="1"/>
</dbReference>
<name>A0A4X2JTW5_VOMUR</name>
<keyword evidence="6" id="KW-1015">Disulfide bond</keyword>
<keyword evidence="4 8" id="KW-1133">Transmembrane helix</keyword>
<keyword evidence="3 8" id="KW-0812">Transmembrane</keyword>
<evidence type="ECO:0000259" key="10">
    <source>
        <dbReference type="PROSITE" id="PS50221"/>
    </source>
</evidence>
<dbReference type="InterPro" id="IPR057244">
    <property type="entry name" value="GAIN_B"/>
</dbReference>
<organism evidence="12 13">
    <name type="scientific">Vombatus ursinus</name>
    <name type="common">Common wombat</name>
    <dbReference type="NCBI Taxonomy" id="29139"/>
    <lineage>
        <taxon>Eukaryota</taxon>
        <taxon>Metazoa</taxon>
        <taxon>Chordata</taxon>
        <taxon>Craniata</taxon>
        <taxon>Vertebrata</taxon>
        <taxon>Euteleostomi</taxon>
        <taxon>Mammalia</taxon>
        <taxon>Metatheria</taxon>
        <taxon>Diprotodontia</taxon>
        <taxon>Vombatidae</taxon>
        <taxon>Vombatus</taxon>
    </lineage>
</organism>
<accession>A0A4X2JTW5</accession>
<evidence type="ECO:0000256" key="5">
    <source>
        <dbReference type="ARBA" id="ARBA00023136"/>
    </source>
</evidence>
<keyword evidence="13" id="KW-1185">Reference proteome</keyword>
<feature type="transmembrane region" description="Helical" evidence="8">
    <location>
        <begin position="355"/>
        <end position="379"/>
    </location>
</feature>
<evidence type="ECO:0000256" key="7">
    <source>
        <dbReference type="ARBA" id="ARBA00023180"/>
    </source>
</evidence>
<dbReference type="CDD" id="cd15253">
    <property type="entry name" value="7tmB2_GPR113"/>
    <property type="match status" value="1"/>
</dbReference>
<feature type="transmembrane region" description="Helical" evidence="8">
    <location>
        <begin position="312"/>
        <end position="335"/>
    </location>
</feature>
<dbReference type="InterPro" id="IPR051587">
    <property type="entry name" value="Adhesion_GPCR"/>
</dbReference>
<keyword evidence="9" id="KW-0732">Signal</keyword>
<feature type="transmembrane region" description="Helical" evidence="8">
    <location>
        <begin position="475"/>
        <end position="499"/>
    </location>
</feature>
<dbReference type="GO" id="GO:0007189">
    <property type="term" value="P:adenylate cyclase-activating G protein-coupled receptor signaling pathway"/>
    <property type="evidence" value="ECO:0007669"/>
    <property type="project" value="TreeGrafter"/>
</dbReference>
<dbReference type="PRINTS" id="PR00249">
    <property type="entry name" value="GPCRSECRETIN"/>
</dbReference>
<feature type="transmembrane region" description="Helical" evidence="8">
    <location>
        <begin position="505"/>
        <end position="524"/>
    </location>
</feature>
<dbReference type="GO" id="GO:0004930">
    <property type="term" value="F:G protein-coupled receptor activity"/>
    <property type="evidence" value="ECO:0007669"/>
    <property type="project" value="InterPro"/>
</dbReference>
<reference evidence="12" key="2">
    <citation type="submission" date="2025-08" db="UniProtKB">
        <authorList>
            <consortium name="Ensembl"/>
        </authorList>
    </citation>
    <scope>IDENTIFICATION</scope>
</reference>
<evidence type="ECO:0000256" key="6">
    <source>
        <dbReference type="ARBA" id="ARBA00023157"/>
    </source>
</evidence>
<dbReference type="InterPro" id="IPR000832">
    <property type="entry name" value="GPCR_2_secretin-like"/>
</dbReference>
<dbReference type="GeneTree" id="ENSGT00940000161541"/>
<evidence type="ECO:0000256" key="9">
    <source>
        <dbReference type="SAM" id="SignalP"/>
    </source>
</evidence>
<dbReference type="Pfam" id="PF01825">
    <property type="entry name" value="GPS"/>
    <property type="match status" value="1"/>
</dbReference>
<dbReference type="GO" id="GO:0007166">
    <property type="term" value="P:cell surface receptor signaling pathway"/>
    <property type="evidence" value="ECO:0007669"/>
    <property type="project" value="InterPro"/>
</dbReference>
<feature type="signal peptide" evidence="9">
    <location>
        <begin position="1"/>
        <end position="17"/>
    </location>
</feature>
<dbReference type="PANTHER" id="PTHR45813:SF2">
    <property type="entry name" value="ADHESION G-PROTEIN COUPLED RECEPTOR F3"/>
    <property type="match status" value="1"/>
</dbReference>
<feature type="chain" id="PRO_5021448453" description="Adhesion G protein-coupled receptor F3" evidence="9">
    <location>
        <begin position="18"/>
        <end position="565"/>
    </location>
</feature>
<evidence type="ECO:0000313" key="12">
    <source>
        <dbReference type="Ensembl" id="ENSVURP00010000532.1"/>
    </source>
</evidence>
<dbReference type="Ensembl" id="ENSVURT00010000636.1">
    <property type="protein sequence ID" value="ENSVURP00010000532.1"/>
    <property type="gene ID" value="ENSVURG00010000497.1"/>
</dbReference>
<evidence type="ECO:0000256" key="8">
    <source>
        <dbReference type="SAM" id="Phobius"/>
    </source>
</evidence>
<evidence type="ECO:0000256" key="3">
    <source>
        <dbReference type="ARBA" id="ARBA00022692"/>
    </source>
</evidence>
<comment type="similarity">
    <text evidence="2">Belongs to the G-protein coupled receptor 2 family. Adhesion G-protein coupled receptor (ADGR) subfamily.</text>
</comment>
<dbReference type="Gene3D" id="2.60.220.50">
    <property type="match status" value="1"/>
</dbReference>
<dbReference type="InterPro" id="IPR046338">
    <property type="entry name" value="GAIN_dom_sf"/>
</dbReference>
<dbReference type="Gene3D" id="1.20.1070.10">
    <property type="entry name" value="Rhodopsin 7-helix transmembrane proteins"/>
    <property type="match status" value="1"/>
</dbReference>
<evidence type="ECO:0000313" key="13">
    <source>
        <dbReference type="Proteomes" id="UP000314987"/>
    </source>
</evidence>
<dbReference type="InterPro" id="IPR017981">
    <property type="entry name" value="GPCR_2-like_7TM"/>
</dbReference>